<dbReference type="AlphaFoldDB" id="A0A1S8KM61"/>
<sequence length="117" mass="13668">MGRHKIFDMAVSAVYPHYVNKAEKKGKTAEQVDELMCWLTGYSQDELHEQLEANVSFEKFFDQAPKLHPNRTLIKGVICGKRVEDIEDPLMQNIRYLDKLIDELARGKKFENIKRTQ</sequence>
<dbReference type="Gene3D" id="1.10.8.290">
    <property type="entry name" value="uncharacterized protein sp1917 domain"/>
    <property type="match status" value="1"/>
</dbReference>
<dbReference type="Pfam" id="PF09966">
    <property type="entry name" value="DUF2200"/>
    <property type="match status" value="1"/>
</dbReference>
<dbReference type="EMBL" id="MUYF01000003">
    <property type="protein sequence ID" value="OOL80723.1"/>
    <property type="molecule type" value="Genomic_DNA"/>
</dbReference>
<proteinExistence type="predicted"/>
<dbReference type="InterPro" id="IPR014580">
    <property type="entry name" value="UCP033199"/>
</dbReference>
<accession>A0A1S8KM61</accession>
<comment type="caution">
    <text evidence="1">The sequence shown here is derived from an EMBL/GenBank/DDBJ whole genome shotgun (WGS) entry which is preliminary data.</text>
</comment>
<evidence type="ECO:0000313" key="1">
    <source>
        <dbReference type="EMBL" id="OOL80723.1"/>
    </source>
</evidence>
<protein>
    <recommendedName>
        <fullName evidence="3">DUF2200 domain-containing protein</fullName>
    </recommendedName>
</protein>
<dbReference type="RefSeq" id="WP_077862257.1">
    <property type="nucleotide sequence ID" value="NZ_CALUAQ010000001.1"/>
</dbReference>
<gene>
    <name evidence="1" type="ORF">BWX42_02040</name>
</gene>
<dbReference type="InterPro" id="IPR023204">
    <property type="entry name" value="SP1917_dom_sf"/>
</dbReference>
<reference evidence="1 2" key="1">
    <citation type="submission" date="2017-01" db="EMBL/GenBank/DDBJ databases">
        <title>Complete Genome Sequence of Dolosigranulum pigrum isolated from a Patient with interstitial lung disease.</title>
        <authorList>
            <person name="Mukhopadhyay R."/>
            <person name="Joaquin J."/>
            <person name="Hogue R."/>
            <person name="Fitzgerald S."/>
            <person name="Jospin G."/>
            <person name="Eisen J.A."/>
            <person name="Chaturvedi V."/>
        </authorList>
    </citation>
    <scope>NUCLEOTIDE SEQUENCE [LARGE SCALE GENOMIC DNA]</scope>
    <source>
        <strain evidence="1 2">15S00348</strain>
    </source>
</reference>
<organism evidence="1 2">
    <name type="scientific">Dolosigranulum pigrum</name>
    <dbReference type="NCBI Taxonomy" id="29394"/>
    <lineage>
        <taxon>Bacteria</taxon>
        <taxon>Bacillati</taxon>
        <taxon>Bacillota</taxon>
        <taxon>Bacilli</taxon>
        <taxon>Lactobacillales</taxon>
        <taxon>Carnobacteriaceae</taxon>
        <taxon>Dolosigranulum</taxon>
    </lineage>
</organism>
<evidence type="ECO:0008006" key="3">
    <source>
        <dbReference type="Google" id="ProtNLM"/>
    </source>
</evidence>
<name>A0A1S8KM61_9LACT</name>
<evidence type="ECO:0000313" key="2">
    <source>
        <dbReference type="Proteomes" id="UP000190409"/>
    </source>
</evidence>
<dbReference type="Proteomes" id="UP000190409">
    <property type="component" value="Unassembled WGS sequence"/>
</dbReference>
<dbReference type="PIRSF" id="PIRSF033199">
    <property type="entry name" value="UCP033199"/>
    <property type="match status" value="1"/>
</dbReference>